<evidence type="ECO:0000313" key="5">
    <source>
        <dbReference type="EMBL" id="MCY0097045.1"/>
    </source>
</evidence>
<gene>
    <name evidence="5" type="ORF">OEG82_24015</name>
</gene>
<protein>
    <submittedName>
        <fullName evidence="5">FAD-binding oxidoreductase</fullName>
    </submittedName>
</protein>
<evidence type="ECO:0000256" key="2">
    <source>
        <dbReference type="ARBA" id="ARBA00023002"/>
    </source>
</evidence>
<dbReference type="EMBL" id="JAOVZQ010000002">
    <property type="protein sequence ID" value="MCY0097045.1"/>
    <property type="molecule type" value="Genomic_DNA"/>
</dbReference>
<dbReference type="PANTHER" id="PTHR13847">
    <property type="entry name" value="SARCOSINE DEHYDROGENASE-RELATED"/>
    <property type="match status" value="1"/>
</dbReference>
<proteinExistence type="inferred from homology"/>
<feature type="domain" description="FAD dependent oxidoreductase" evidence="4">
    <location>
        <begin position="21"/>
        <end position="414"/>
    </location>
</feature>
<dbReference type="Gene3D" id="3.30.9.10">
    <property type="entry name" value="D-Amino Acid Oxidase, subunit A, domain 2"/>
    <property type="match status" value="1"/>
</dbReference>
<keyword evidence="2" id="KW-0560">Oxidoreductase</keyword>
<dbReference type="PANTHER" id="PTHR13847:SF280">
    <property type="entry name" value="D-AMINO ACID DEHYDROGENASE"/>
    <property type="match status" value="1"/>
</dbReference>
<dbReference type="InterPro" id="IPR036188">
    <property type="entry name" value="FAD/NAD-bd_sf"/>
</dbReference>
<dbReference type="SUPFAM" id="SSF51905">
    <property type="entry name" value="FAD/NAD(P)-binding domain"/>
    <property type="match status" value="1"/>
</dbReference>
<dbReference type="InterPro" id="IPR006076">
    <property type="entry name" value="FAD-dep_OxRdtase"/>
</dbReference>
<evidence type="ECO:0000256" key="1">
    <source>
        <dbReference type="ARBA" id="ARBA00009410"/>
    </source>
</evidence>
<comment type="similarity">
    <text evidence="1">Belongs to the DadA oxidoreductase family.</text>
</comment>
<comment type="caution">
    <text evidence="5">The sequence shown here is derived from an EMBL/GenBank/DDBJ whole genome shotgun (WGS) entry which is preliminary data.</text>
</comment>
<dbReference type="Proteomes" id="UP001081283">
    <property type="component" value="Unassembled WGS sequence"/>
</dbReference>
<organism evidence="5 6">
    <name type="scientific">Hoeflea ulvae</name>
    <dbReference type="NCBI Taxonomy" id="2983764"/>
    <lineage>
        <taxon>Bacteria</taxon>
        <taxon>Pseudomonadati</taxon>
        <taxon>Pseudomonadota</taxon>
        <taxon>Alphaproteobacteria</taxon>
        <taxon>Hyphomicrobiales</taxon>
        <taxon>Rhizobiaceae</taxon>
        <taxon>Hoeflea</taxon>
    </lineage>
</organism>
<dbReference type="Pfam" id="PF01266">
    <property type="entry name" value="DAO"/>
    <property type="match status" value="1"/>
</dbReference>
<name>A0ABT3YMC1_9HYPH</name>
<reference evidence="5" key="1">
    <citation type="submission" date="2022-10" db="EMBL/GenBank/DDBJ databases">
        <title>Hoeflea sp. J2-29, isolated from marine algae.</title>
        <authorList>
            <person name="Kristyanto S."/>
            <person name="Kim J.M."/>
            <person name="Jeon C.O."/>
        </authorList>
    </citation>
    <scope>NUCLEOTIDE SEQUENCE</scope>
    <source>
        <strain evidence="5">J2-29</strain>
    </source>
</reference>
<evidence type="ECO:0000259" key="4">
    <source>
        <dbReference type="Pfam" id="PF01266"/>
    </source>
</evidence>
<dbReference type="Gene3D" id="3.50.50.60">
    <property type="entry name" value="FAD/NAD(P)-binding domain"/>
    <property type="match status" value="2"/>
</dbReference>
<evidence type="ECO:0000313" key="6">
    <source>
        <dbReference type="Proteomes" id="UP001081283"/>
    </source>
</evidence>
<accession>A0ABT3YMC1</accession>
<feature type="region of interest" description="Disordered" evidence="3">
    <location>
        <begin position="423"/>
        <end position="460"/>
    </location>
</feature>
<keyword evidence="6" id="KW-1185">Reference proteome</keyword>
<dbReference type="RefSeq" id="WP_267615137.1">
    <property type="nucleotide sequence ID" value="NZ_JAOVZQ010000002.1"/>
</dbReference>
<sequence>MTLSVPVAAFEGDATLPLSADVVVIGGGIVGVMTALELAEAGVSVALCEKGVIAGEQSSRNWGWVRQMGREEAELPLASASLALWRVMDTRIKGTTGFRQAGITYAAFTRRDADHWMRWHEIGNRYGIETTLLNSERVKAGTPELAGDVRMALWSPQDGYAEPWLAVPAMAQAARGAGVAVVTQCAVRSLDIEGGRVTGVVTERGRIRAQKVVIAAGAWSRTLLGNHDIDFPQLRLIGTVARVVGAQGLPDHPFGTENFSFRPRLDGGHTLTLRNANIAEIVPDNFRLFRQYLPRLIENWREFHLRIGPSFLKDLSLSRHWDADRPTIFEAVRSLDPSPSKPFLERAVRNASKVFPQFAHARTTHAWAGVMDVTPDAVPVVDQIPGLAGAYIASGCSGHGFGLGPGLGRLAADMLLDRPPIVDPKPFRWNRFTSSKTAEPGSSDRSPASGPEAPDRSASS</sequence>
<evidence type="ECO:0000256" key="3">
    <source>
        <dbReference type="SAM" id="MobiDB-lite"/>
    </source>
</evidence>